<comment type="caution">
    <text evidence="1">The sequence shown here is derived from an EMBL/GenBank/DDBJ whole genome shotgun (WGS) entry which is preliminary data.</text>
</comment>
<sequence>MARALAIKSRDICTRAADFLEEQPEETMNDSEGEREMDTSITPFGEGTSFVVDSFTFLQTPDDASFELVPSPFLLKEQKETVRIVLHKIFHTLISGNITQLAYCRHATNNIFSMDWAPLYDMEQRLVDLRAQVKIRRQELDILVIAQDETLTALTTLRGSIERTRSMLADLEWQYVFQQQKLDEQLLRMQAC</sequence>
<dbReference type="EMBL" id="CM056820">
    <property type="protein sequence ID" value="KAJ8616858.1"/>
    <property type="molecule type" value="Genomic_DNA"/>
</dbReference>
<keyword evidence="2" id="KW-1185">Reference proteome</keyword>
<accession>A0ACC2K7D6</accession>
<name>A0ACC2K7D6_PERAE</name>
<evidence type="ECO:0000313" key="2">
    <source>
        <dbReference type="Proteomes" id="UP001234297"/>
    </source>
</evidence>
<dbReference type="Proteomes" id="UP001234297">
    <property type="component" value="Chromosome 12"/>
</dbReference>
<organism evidence="1 2">
    <name type="scientific">Persea americana</name>
    <name type="common">Avocado</name>
    <dbReference type="NCBI Taxonomy" id="3435"/>
    <lineage>
        <taxon>Eukaryota</taxon>
        <taxon>Viridiplantae</taxon>
        <taxon>Streptophyta</taxon>
        <taxon>Embryophyta</taxon>
        <taxon>Tracheophyta</taxon>
        <taxon>Spermatophyta</taxon>
        <taxon>Magnoliopsida</taxon>
        <taxon>Magnoliidae</taxon>
        <taxon>Laurales</taxon>
        <taxon>Lauraceae</taxon>
        <taxon>Persea</taxon>
    </lineage>
</organism>
<protein>
    <submittedName>
        <fullName evidence="1">Uncharacterized protein</fullName>
    </submittedName>
</protein>
<gene>
    <name evidence="1" type="ORF">MRB53_036230</name>
</gene>
<reference evidence="1 2" key="1">
    <citation type="journal article" date="2022" name="Hortic Res">
        <title>A haplotype resolved chromosomal level avocado genome allows analysis of novel avocado genes.</title>
        <authorList>
            <person name="Nath O."/>
            <person name="Fletcher S.J."/>
            <person name="Hayward A."/>
            <person name="Shaw L.M."/>
            <person name="Masouleh A.K."/>
            <person name="Furtado A."/>
            <person name="Henry R.J."/>
            <person name="Mitter N."/>
        </authorList>
    </citation>
    <scope>NUCLEOTIDE SEQUENCE [LARGE SCALE GENOMIC DNA]</scope>
    <source>
        <strain evidence="2">cv. Hass</strain>
    </source>
</reference>
<proteinExistence type="predicted"/>
<evidence type="ECO:0000313" key="1">
    <source>
        <dbReference type="EMBL" id="KAJ8616858.1"/>
    </source>
</evidence>